<dbReference type="RefSeq" id="WP_381300855.1">
    <property type="nucleotide sequence ID" value="NZ_JBHVRE010000010.1"/>
</dbReference>
<dbReference type="InterPro" id="IPR012495">
    <property type="entry name" value="TadE-like_dom"/>
</dbReference>
<sequence length="147" mass="15479">MRTLPYGERLGILCRGRRRGCADVPAPVPARRARRDRGQVALEYLGFLPLLLLVALLAIQLGIAAYAANQAGTAARAGARTAANYDAHGDPETAARSAVSGWVEGNGFSYSQSGFEDITATVAVKVPSLVPGIGPWTATRSATMPRE</sequence>
<accession>A0ABW6DU89</accession>
<name>A0ABW6DU89_9ACTN</name>
<feature type="transmembrane region" description="Helical" evidence="1">
    <location>
        <begin position="41"/>
        <end position="67"/>
    </location>
</feature>
<evidence type="ECO:0000259" key="2">
    <source>
        <dbReference type="Pfam" id="PF07811"/>
    </source>
</evidence>
<dbReference type="Proteomes" id="UP001598300">
    <property type="component" value="Unassembled WGS sequence"/>
</dbReference>
<reference evidence="3 4" key="1">
    <citation type="submission" date="2024-09" db="EMBL/GenBank/DDBJ databases">
        <title>The Natural Products Discovery Center: Release of the First 8490 Sequenced Strains for Exploring Actinobacteria Biosynthetic Diversity.</title>
        <authorList>
            <person name="Kalkreuter E."/>
            <person name="Kautsar S.A."/>
            <person name="Yang D."/>
            <person name="Bader C.D."/>
            <person name="Teijaro C.N."/>
            <person name="Fluegel L."/>
            <person name="Davis C.M."/>
            <person name="Simpson J.R."/>
            <person name="Lauterbach L."/>
            <person name="Steele A.D."/>
            <person name="Gui C."/>
            <person name="Meng S."/>
            <person name="Li G."/>
            <person name="Viehrig K."/>
            <person name="Ye F."/>
            <person name="Su P."/>
            <person name="Kiefer A.F."/>
            <person name="Nichols A."/>
            <person name="Cepeda A.J."/>
            <person name="Yan W."/>
            <person name="Fan B."/>
            <person name="Jiang Y."/>
            <person name="Adhikari A."/>
            <person name="Zheng C.-J."/>
            <person name="Schuster L."/>
            <person name="Cowan T.M."/>
            <person name="Smanski M.J."/>
            <person name="Chevrette M.G."/>
            <person name="De Carvalho L.P.S."/>
            <person name="Shen B."/>
        </authorList>
    </citation>
    <scope>NUCLEOTIDE SEQUENCE [LARGE SCALE GENOMIC DNA]</scope>
    <source>
        <strain evidence="3 4">NPDC058584</strain>
    </source>
</reference>
<keyword evidence="4" id="KW-1185">Reference proteome</keyword>
<organism evidence="3 4">
    <name type="scientific">Streptomyces bacillaris</name>
    <dbReference type="NCBI Taxonomy" id="68179"/>
    <lineage>
        <taxon>Bacteria</taxon>
        <taxon>Bacillati</taxon>
        <taxon>Actinomycetota</taxon>
        <taxon>Actinomycetes</taxon>
        <taxon>Kitasatosporales</taxon>
        <taxon>Streptomycetaceae</taxon>
        <taxon>Streptomyces</taxon>
    </lineage>
</organism>
<evidence type="ECO:0000313" key="3">
    <source>
        <dbReference type="EMBL" id="MFD3957406.1"/>
    </source>
</evidence>
<feature type="domain" description="TadE-like" evidence="2">
    <location>
        <begin position="38"/>
        <end position="80"/>
    </location>
</feature>
<proteinExistence type="predicted"/>
<evidence type="ECO:0000313" key="4">
    <source>
        <dbReference type="Proteomes" id="UP001598300"/>
    </source>
</evidence>
<evidence type="ECO:0000256" key="1">
    <source>
        <dbReference type="SAM" id="Phobius"/>
    </source>
</evidence>
<protein>
    <submittedName>
        <fullName evidence="3">TadE/TadG family type IV pilus assembly protein</fullName>
    </submittedName>
</protein>
<keyword evidence="1" id="KW-0472">Membrane</keyword>
<dbReference type="EMBL" id="JBHXPM010000012">
    <property type="protein sequence ID" value="MFD3957406.1"/>
    <property type="molecule type" value="Genomic_DNA"/>
</dbReference>
<dbReference type="Pfam" id="PF07811">
    <property type="entry name" value="TadE"/>
    <property type="match status" value="1"/>
</dbReference>
<comment type="caution">
    <text evidence="3">The sequence shown here is derived from an EMBL/GenBank/DDBJ whole genome shotgun (WGS) entry which is preliminary data.</text>
</comment>
<keyword evidence="1" id="KW-1133">Transmembrane helix</keyword>
<keyword evidence="1" id="KW-0812">Transmembrane</keyword>
<gene>
    <name evidence="3" type="ORF">ACFWR3_15180</name>
</gene>